<dbReference type="PANTHER" id="PTHR43847">
    <property type="entry name" value="BLL3993 PROTEIN"/>
    <property type="match status" value="1"/>
</dbReference>
<dbReference type="OrthoDB" id="206739at2759"/>
<evidence type="ECO:0000256" key="7">
    <source>
        <dbReference type="ARBA" id="ARBA00023209"/>
    </source>
</evidence>
<evidence type="ECO:0008006" key="13">
    <source>
        <dbReference type="Google" id="ProtNLM"/>
    </source>
</evidence>
<evidence type="ECO:0000256" key="2">
    <source>
        <dbReference type="ARBA" id="ARBA00022516"/>
    </source>
</evidence>
<keyword evidence="7" id="KW-0594">Phospholipid biosynthesis</keyword>
<dbReference type="EMBL" id="BDSP01000219">
    <property type="protein sequence ID" value="GAX25140.1"/>
    <property type="molecule type" value="Genomic_DNA"/>
</dbReference>
<dbReference type="InterPro" id="IPR007318">
    <property type="entry name" value="Phopholipid_MeTrfase"/>
</dbReference>
<evidence type="ECO:0000256" key="6">
    <source>
        <dbReference type="ARBA" id="ARBA00023136"/>
    </source>
</evidence>
<dbReference type="GO" id="GO:0006656">
    <property type="term" value="P:phosphatidylcholine biosynthetic process"/>
    <property type="evidence" value="ECO:0007669"/>
    <property type="project" value="UniProtKB-UniPathway"/>
</dbReference>
<keyword evidence="12" id="KW-1185">Reference proteome</keyword>
<keyword evidence="6 9" id="KW-0472">Membrane</keyword>
<evidence type="ECO:0000256" key="8">
    <source>
        <dbReference type="ARBA" id="ARBA00023264"/>
    </source>
</evidence>
<evidence type="ECO:0000256" key="5">
    <source>
        <dbReference type="ARBA" id="ARBA00023098"/>
    </source>
</evidence>
<protein>
    <recommendedName>
        <fullName evidence="13">Protein-S-isoprenylcysteine O-methyltransferase</fullName>
    </recommendedName>
</protein>
<accession>A0A1Z5KFP6</accession>
<feature type="transmembrane region" description="Helical" evidence="9">
    <location>
        <begin position="125"/>
        <end position="145"/>
    </location>
</feature>
<comment type="caution">
    <text evidence="11">The sequence shown here is derived from an EMBL/GenBank/DDBJ whole genome shotgun (WGS) entry which is preliminary data.</text>
</comment>
<feature type="transmembrane region" description="Helical" evidence="9">
    <location>
        <begin position="157"/>
        <end position="181"/>
    </location>
</feature>
<dbReference type="InParanoid" id="A0A1Z5KFP6"/>
<keyword evidence="3 9" id="KW-0812">Transmembrane</keyword>
<evidence type="ECO:0000313" key="11">
    <source>
        <dbReference type="EMBL" id="GAX25140.1"/>
    </source>
</evidence>
<evidence type="ECO:0000313" key="12">
    <source>
        <dbReference type="Proteomes" id="UP000198406"/>
    </source>
</evidence>
<dbReference type="UniPathway" id="UPA00753"/>
<evidence type="ECO:0000256" key="3">
    <source>
        <dbReference type="ARBA" id="ARBA00022692"/>
    </source>
</evidence>
<evidence type="ECO:0000256" key="10">
    <source>
        <dbReference type="SAM" id="SignalP"/>
    </source>
</evidence>
<dbReference type="GO" id="GO:0012505">
    <property type="term" value="C:endomembrane system"/>
    <property type="evidence" value="ECO:0007669"/>
    <property type="project" value="UniProtKB-SubCell"/>
</dbReference>
<proteinExistence type="predicted"/>
<evidence type="ECO:0000256" key="1">
    <source>
        <dbReference type="ARBA" id="ARBA00004127"/>
    </source>
</evidence>
<feature type="chain" id="PRO_5013051963" description="Protein-S-isoprenylcysteine O-methyltransferase" evidence="10">
    <location>
        <begin position="16"/>
        <end position="283"/>
    </location>
</feature>
<sequence length="283" mass="30987">MKVTILALLIPVAAAFQPLHSSSKIPAVVCYSSKENKKKGLELPKSFDVGKFFNDAEQAREDLQAASVFSEKTSFEDNPTVTQMRDKLAELRNNLPSFDTNKIMESSNALKENLMSGEFGTRGEGYVVAQFSLMAFIVVGTVPFLGDLLSIVLGPGLLLTGLAVMVLAVQDIGGALSPWPVPSDNAELKTDGIYGQVRHPMYAGVLAACAGYSLMTGSAWRLLLTVALWKVLEEKSNYEEEQLQQAFPAYKAYQKLVPGKFFPSDWSLETLTDLLPNQKENKP</sequence>
<keyword evidence="10" id="KW-0732">Signal</keyword>
<dbReference type="InterPro" id="IPR052527">
    <property type="entry name" value="Metal_cation-efflux_comp"/>
</dbReference>
<dbReference type="AlphaFoldDB" id="A0A1Z5KFP6"/>
<evidence type="ECO:0000256" key="9">
    <source>
        <dbReference type="SAM" id="Phobius"/>
    </source>
</evidence>
<dbReference type="Pfam" id="PF04191">
    <property type="entry name" value="PEMT"/>
    <property type="match status" value="1"/>
</dbReference>
<keyword evidence="5" id="KW-0443">Lipid metabolism</keyword>
<feature type="signal peptide" evidence="10">
    <location>
        <begin position="1"/>
        <end position="15"/>
    </location>
</feature>
<evidence type="ECO:0000256" key="4">
    <source>
        <dbReference type="ARBA" id="ARBA00022989"/>
    </source>
</evidence>
<reference evidence="11 12" key="1">
    <citation type="journal article" date="2015" name="Plant Cell">
        <title>Oil accumulation by the oleaginous diatom Fistulifera solaris as revealed by the genome and transcriptome.</title>
        <authorList>
            <person name="Tanaka T."/>
            <person name="Maeda Y."/>
            <person name="Veluchamy A."/>
            <person name="Tanaka M."/>
            <person name="Abida H."/>
            <person name="Marechal E."/>
            <person name="Bowler C."/>
            <person name="Muto M."/>
            <person name="Sunaga Y."/>
            <person name="Tanaka M."/>
            <person name="Yoshino T."/>
            <person name="Taniguchi T."/>
            <person name="Fukuda Y."/>
            <person name="Nemoto M."/>
            <person name="Matsumoto M."/>
            <person name="Wong P.S."/>
            <person name="Aburatani S."/>
            <person name="Fujibuchi W."/>
        </authorList>
    </citation>
    <scope>NUCLEOTIDE SEQUENCE [LARGE SCALE GENOMIC DNA]</scope>
    <source>
        <strain evidence="11 12">JPCC DA0580</strain>
    </source>
</reference>
<keyword evidence="4 9" id="KW-1133">Transmembrane helix</keyword>
<name>A0A1Z5KFP6_FISSO</name>
<keyword evidence="8" id="KW-1208">Phospholipid metabolism</keyword>
<dbReference type="Proteomes" id="UP000198406">
    <property type="component" value="Unassembled WGS sequence"/>
</dbReference>
<dbReference type="Gene3D" id="1.20.120.1630">
    <property type="match status" value="1"/>
</dbReference>
<dbReference type="PANTHER" id="PTHR43847:SF1">
    <property type="entry name" value="BLL3993 PROTEIN"/>
    <property type="match status" value="1"/>
</dbReference>
<feature type="transmembrane region" description="Helical" evidence="9">
    <location>
        <begin position="201"/>
        <end position="223"/>
    </location>
</feature>
<gene>
    <name evidence="11" type="ORF">FisN_10Lh345</name>
</gene>
<comment type="subcellular location">
    <subcellularLocation>
        <location evidence="1">Endomembrane system</location>
        <topology evidence="1">Multi-pass membrane protein</topology>
    </subcellularLocation>
</comment>
<keyword evidence="2" id="KW-0444">Lipid biosynthesis</keyword>
<organism evidence="11 12">
    <name type="scientific">Fistulifera solaris</name>
    <name type="common">Oleaginous diatom</name>
    <dbReference type="NCBI Taxonomy" id="1519565"/>
    <lineage>
        <taxon>Eukaryota</taxon>
        <taxon>Sar</taxon>
        <taxon>Stramenopiles</taxon>
        <taxon>Ochrophyta</taxon>
        <taxon>Bacillariophyta</taxon>
        <taxon>Bacillariophyceae</taxon>
        <taxon>Bacillariophycidae</taxon>
        <taxon>Naviculales</taxon>
        <taxon>Naviculaceae</taxon>
        <taxon>Fistulifera</taxon>
    </lineage>
</organism>